<reference evidence="1 2" key="1">
    <citation type="submission" date="2024-04" db="EMBL/GenBank/DDBJ databases">
        <authorList>
            <person name="Fracassetti M."/>
        </authorList>
    </citation>
    <scope>NUCLEOTIDE SEQUENCE [LARGE SCALE GENOMIC DNA]</scope>
</reference>
<accession>A0AAV2E9K6</accession>
<name>A0AAV2E9K6_9ROSI</name>
<keyword evidence="2" id="KW-1185">Reference proteome</keyword>
<evidence type="ECO:0000313" key="2">
    <source>
        <dbReference type="Proteomes" id="UP001497516"/>
    </source>
</evidence>
<proteinExistence type="predicted"/>
<dbReference type="Proteomes" id="UP001497516">
    <property type="component" value="Chromosome 4"/>
</dbReference>
<dbReference type="AlphaFoldDB" id="A0AAV2E9K6"/>
<evidence type="ECO:0000313" key="1">
    <source>
        <dbReference type="EMBL" id="CAL1382195.1"/>
    </source>
</evidence>
<sequence>MLQFAGVVEHLQNQHKLTSTRFSSIVNVLVAIRTLLRHRRRCCSCYDQDLVAVAVAAATRTSSPSFSLGAARLERE</sequence>
<dbReference type="EMBL" id="OZ034817">
    <property type="protein sequence ID" value="CAL1382195.1"/>
    <property type="molecule type" value="Genomic_DNA"/>
</dbReference>
<organism evidence="1 2">
    <name type="scientific">Linum trigynum</name>
    <dbReference type="NCBI Taxonomy" id="586398"/>
    <lineage>
        <taxon>Eukaryota</taxon>
        <taxon>Viridiplantae</taxon>
        <taxon>Streptophyta</taxon>
        <taxon>Embryophyta</taxon>
        <taxon>Tracheophyta</taxon>
        <taxon>Spermatophyta</taxon>
        <taxon>Magnoliopsida</taxon>
        <taxon>eudicotyledons</taxon>
        <taxon>Gunneridae</taxon>
        <taxon>Pentapetalae</taxon>
        <taxon>rosids</taxon>
        <taxon>fabids</taxon>
        <taxon>Malpighiales</taxon>
        <taxon>Linaceae</taxon>
        <taxon>Linum</taxon>
    </lineage>
</organism>
<gene>
    <name evidence="1" type="ORF">LTRI10_LOCUS23534</name>
</gene>
<protein>
    <submittedName>
        <fullName evidence="1">Uncharacterized protein</fullName>
    </submittedName>
</protein>